<evidence type="ECO:0000256" key="4">
    <source>
        <dbReference type="ARBA" id="ARBA00022692"/>
    </source>
</evidence>
<dbReference type="GO" id="GO:0071555">
    <property type="term" value="P:cell wall organization"/>
    <property type="evidence" value="ECO:0007669"/>
    <property type="project" value="TreeGrafter"/>
</dbReference>
<accession>A0A0B0HDC2</accession>
<keyword evidence="10" id="KW-1185">Reference proteome</keyword>
<comment type="cofactor">
    <cofactor evidence="7">
        <name>Mg(2+)</name>
        <dbReference type="ChEBI" id="CHEBI:18420"/>
    </cofactor>
</comment>
<feature type="transmembrane region" description="Helical" evidence="8">
    <location>
        <begin position="260"/>
        <end position="279"/>
    </location>
</feature>
<feature type="transmembrane region" description="Helical" evidence="8">
    <location>
        <begin position="116"/>
        <end position="134"/>
    </location>
</feature>
<keyword evidence="7" id="KW-0479">Metal-binding</keyword>
<organism evidence="9 10">
    <name type="scientific">Solemya velum gill symbiont</name>
    <dbReference type="NCBI Taxonomy" id="2340"/>
    <lineage>
        <taxon>Bacteria</taxon>
        <taxon>Pseudomonadati</taxon>
        <taxon>Pseudomonadota</taxon>
        <taxon>Gammaproteobacteria</taxon>
        <taxon>sulfur-oxidizing symbionts</taxon>
    </lineage>
</organism>
<evidence type="ECO:0000256" key="7">
    <source>
        <dbReference type="PIRSR" id="PIRSR600715-1"/>
    </source>
</evidence>
<feature type="binding site" evidence="7">
    <location>
        <position position="233"/>
    </location>
    <ligand>
        <name>Mg(2+)</name>
        <dbReference type="ChEBI" id="CHEBI:18420"/>
    </ligand>
</feature>
<feature type="transmembrane region" description="Helical" evidence="8">
    <location>
        <begin position="299"/>
        <end position="327"/>
    </location>
</feature>
<dbReference type="GO" id="GO:0044038">
    <property type="term" value="P:cell wall macromolecule biosynthetic process"/>
    <property type="evidence" value="ECO:0007669"/>
    <property type="project" value="TreeGrafter"/>
</dbReference>
<dbReference type="CDD" id="cd06853">
    <property type="entry name" value="GT_WecA_like"/>
    <property type="match status" value="1"/>
</dbReference>
<protein>
    <submittedName>
        <fullName evidence="9">UDP-N-acetylmuramyl pentapeptide phosphotransferase</fullName>
        <ecNumber evidence="9">2.7.8.33</ecNumber>
    </submittedName>
</protein>
<dbReference type="PATRIC" id="fig|2340.3.peg.397"/>
<dbReference type="eggNOG" id="COG0472">
    <property type="taxonomic scope" value="Bacteria"/>
</dbReference>
<dbReference type="Pfam" id="PF00953">
    <property type="entry name" value="Glycos_transf_4"/>
    <property type="match status" value="1"/>
</dbReference>
<feature type="transmembrane region" description="Helical" evidence="8">
    <location>
        <begin position="229"/>
        <end position="248"/>
    </location>
</feature>
<name>A0A0B0HDC2_SOVGS</name>
<dbReference type="OrthoDB" id="9783652at2"/>
<proteinExistence type="predicted"/>
<feature type="transmembrane region" description="Helical" evidence="8">
    <location>
        <begin position="64"/>
        <end position="81"/>
    </location>
</feature>
<dbReference type="GO" id="GO:0046872">
    <property type="term" value="F:metal ion binding"/>
    <property type="evidence" value="ECO:0007669"/>
    <property type="project" value="UniProtKB-KW"/>
</dbReference>
<keyword evidence="5 8" id="KW-1133">Transmembrane helix</keyword>
<keyword evidence="4 8" id="KW-0812">Transmembrane</keyword>
<dbReference type="InterPro" id="IPR018480">
    <property type="entry name" value="PNAcMuramoyl-5peptid_Trfase_CS"/>
</dbReference>
<evidence type="ECO:0000256" key="1">
    <source>
        <dbReference type="ARBA" id="ARBA00004651"/>
    </source>
</evidence>
<evidence type="ECO:0000256" key="5">
    <source>
        <dbReference type="ARBA" id="ARBA00022989"/>
    </source>
</evidence>
<dbReference type="GO" id="GO:0009103">
    <property type="term" value="P:lipopolysaccharide biosynthetic process"/>
    <property type="evidence" value="ECO:0007669"/>
    <property type="project" value="TreeGrafter"/>
</dbReference>
<dbReference type="AlphaFoldDB" id="A0A0B0HDC2"/>
<keyword evidence="2" id="KW-1003">Cell membrane</keyword>
<keyword evidence="7" id="KW-0460">Magnesium</keyword>
<dbReference type="PROSITE" id="PS01348">
    <property type="entry name" value="MRAY_2"/>
    <property type="match status" value="1"/>
</dbReference>
<evidence type="ECO:0000256" key="3">
    <source>
        <dbReference type="ARBA" id="ARBA00022679"/>
    </source>
</evidence>
<feature type="transmembrane region" description="Helical" evidence="8">
    <location>
        <begin position="146"/>
        <end position="164"/>
    </location>
</feature>
<dbReference type="STRING" id="2340.JV46_13470"/>
<feature type="binding site" evidence="7">
    <location>
        <position position="168"/>
    </location>
    <ligand>
        <name>Mg(2+)</name>
        <dbReference type="ChEBI" id="CHEBI:18420"/>
    </ligand>
</feature>
<feature type="transmembrane region" description="Helical" evidence="8">
    <location>
        <begin position="20"/>
        <end position="43"/>
    </location>
</feature>
<evidence type="ECO:0000313" key="9">
    <source>
        <dbReference type="EMBL" id="KHF25884.1"/>
    </source>
</evidence>
<dbReference type="RefSeq" id="WP_052131968.1">
    <property type="nucleotide sequence ID" value="NZ_JRAA01000001.1"/>
</dbReference>
<dbReference type="GO" id="GO:0036380">
    <property type="term" value="F:UDP-N-acetylglucosamine-undecaprenyl-phosphate N-acetylglucosaminephosphotransferase activity"/>
    <property type="evidence" value="ECO:0007669"/>
    <property type="project" value="UniProtKB-EC"/>
</dbReference>
<dbReference type="PANTHER" id="PTHR22926:SF3">
    <property type="entry name" value="UNDECAPRENYL-PHOSPHATE ALPHA-N-ACETYLGLUCOSAMINYL 1-PHOSPHATE TRANSFERASE"/>
    <property type="match status" value="1"/>
</dbReference>
<comment type="caution">
    <text evidence="9">The sequence shown here is derived from an EMBL/GenBank/DDBJ whole genome shotgun (WGS) entry which is preliminary data.</text>
</comment>
<reference evidence="9 10" key="1">
    <citation type="journal article" date="2014" name="BMC Genomics">
        <title>The genome of the intracellular bacterium of the coastal bivalve, Solemya velum: a blueprint for thriving in and out of symbiosis.</title>
        <authorList>
            <person name="Dmytrenko O."/>
            <person name="Russell S.L."/>
            <person name="Loo W.T."/>
            <person name="Fontanez K.M."/>
            <person name="Liao L."/>
            <person name="Roeselers G."/>
            <person name="Sharma R."/>
            <person name="Stewart F.J."/>
            <person name="Newton I.L."/>
            <person name="Woyke T."/>
            <person name="Wu D."/>
            <person name="Lang J.M."/>
            <person name="Eisen J.A."/>
            <person name="Cavanaugh C.M."/>
        </authorList>
    </citation>
    <scope>NUCLEOTIDE SEQUENCE [LARGE SCALE GENOMIC DNA]</scope>
    <source>
        <strain evidence="9 10">WH</strain>
    </source>
</reference>
<gene>
    <name evidence="9" type="primary">mraY</name>
    <name evidence="9" type="ORF">JV46_13470</name>
</gene>
<feature type="transmembrane region" description="Helical" evidence="8">
    <location>
        <begin position="333"/>
        <end position="352"/>
    </location>
</feature>
<evidence type="ECO:0000256" key="6">
    <source>
        <dbReference type="ARBA" id="ARBA00023136"/>
    </source>
</evidence>
<dbReference type="InterPro" id="IPR000715">
    <property type="entry name" value="Glycosyl_transferase_4"/>
</dbReference>
<dbReference type="PANTHER" id="PTHR22926">
    <property type="entry name" value="PHOSPHO-N-ACETYLMURAMOYL-PENTAPEPTIDE-TRANSFERASE"/>
    <property type="match status" value="1"/>
</dbReference>
<dbReference type="EC" id="2.7.8.33" evidence="9"/>
<keyword evidence="6 8" id="KW-0472">Membrane</keyword>
<feature type="transmembrane region" description="Helical" evidence="8">
    <location>
        <begin position="87"/>
        <end position="104"/>
    </location>
</feature>
<evidence type="ECO:0000256" key="8">
    <source>
        <dbReference type="SAM" id="Phobius"/>
    </source>
</evidence>
<sequence>MIVSFLQFFAIYTMPYTDNSLFYALPVAFFITVLLIPTLAPLAMRIGLTDAPCNRRLHASETPLVGGITIFIGLMFAILILDTSLSGYRALFAGSALLLLVGVLDDFHELSARFRFFYQVLAALLMTQWGGIAITDLGSLLGTESLPLGIWSVPFTVFCVVGVINAVNMIDGMDGLSGSIMLLTALLLALLAFSVNQIDSASILSLFAASCAAFLVFNLRTHLRKRIHVFLGDAGSMMGGYILCWFLIDLGQEPAQAYAPVTALWLFAIPIIDTVATMIGRVMRKKSPFSADRTHLHHLLLSSGLSVTTTLLVILVAIVLLASVGILAENHAIPEWIMTVAFLTISFIYLSVSNKHKLD</sequence>
<dbReference type="GO" id="GO:0005886">
    <property type="term" value="C:plasma membrane"/>
    <property type="evidence" value="ECO:0007669"/>
    <property type="project" value="UniProtKB-SubCell"/>
</dbReference>
<keyword evidence="3 9" id="KW-0808">Transferase</keyword>
<comment type="subcellular location">
    <subcellularLocation>
        <location evidence="1">Cell membrane</location>
        <topology evidence="1">Multi-pass membrane protein</topology>
    </subcellularLocation>
</comment>
<dbReference type="EMBL" id="JRAA01000001">
    <property type="protein sequence ID" value="KHF25884.1"/>
    <property type="molecule type" value="Genomic_DNA"/>
</dbReference>
<dbReference type="Proteomes" id="UP000030856">
    <property type="component" value="Unassembled WGS sequence"/>
</dbReference>
<feature type="transmembrane region" description="Helical" evidence="8">
    <location>
        <begin position="176"/>
        <end position="195"/>
    </location>
</feature>
<feature type="transmembrane region" description="Helical" evidence="8">
    <location>
        <begin position="201"/>
        <end position="217"/>
    </location>
</feature>
<evidence type="ECO:0000313" key="10">
    <source>
        <dbReference type="Proteomes" id="UP000030856"/>
    </source>
</evidence>
<evidence type="ECO:0000256" key="2">
    <source>
        <dbReference type="ARBA" id="ARBA00022475"/>
    </source>
</evidence>